<feature type="domain" description="14-3-3" evidence="3">
    <location>
        <begin position="18"/>
        <end position="256"/>
    </location>
</feature>
<dbReference type="InterPro" id="IPR023410">
    <property type="entry name" value="14-3-3_domain"/>
</dbReference>
<organism evidence="6">
    <name type="scientific">Taenia asiatica</name>
    <name type="common">Asian tapeworm</name>
    <dbReference type="NCBI Taxonomy" id="60517"/>
    <lineage>
        <taxon>Eukaryota</taxon>
        <taxon>Metazoa</taxon>
        <taxon>Spiralia</taxon>
        <taxon>Lophotrochozoa</taxon>
        <taxon>Platyhelminthes</taxon>
        <taxon>Cestoda</taxon>
        <taxon>Eucestoda</taxon>
        <taxon>Cyclophyllidea</taxon>
        <taxon>Taeniidae</taxon>
        <taxon>Taenia</taxon>
    </lineage>
</organism>
<evidence type="ECO:0000259" key="3">
    <source>
        <dbReference type="SMART" id="SM00101"/>
    </source>
</evidence>
<reference evidence="6" key="1">
    <citation type="submission" date="2017-02" db="UniProtKB">
        <authorList>
            <consortium name="WormBaseParasite"/>
        </authorList>
    </citation>
    <scope>IDENTIFICATION</scope>
</reference>
<protein>
    <submittedName>
        <fullName evidence="6">14_3_3 domain-containing protein</fullName>
    </submittedName>
</protein>
<evidence type="ECO:0000256" key="2">
    <source>
        <dbReference type="PIRSR" id="PIRSR000868-1"/>
    </source>
</evidence>
<evidence type="ECO:0000313" key="6">
    <source>
        <dbReference type="WBParaSite" id="TASK_0000941301-mRNA-1"/>
    </source>
</evidence>
<dbReference type="STRING" id="60517.A0A0R3WEZ7"/>
<name>A0A0R3WEZ7_TAEAS</name>
<evidence type="ECO:0000256" key="1">
    <source>
        <dbReference type="ARBA" id="ARBA00006141"/>
    </source>
</evidence>
<comment type="similarity">
    <text evidence="1">Belongs to the 14-3-3 family.</text>
</comment>
<dbReference type="Pfam" id="PF00244">
    <property type="entry name" value="14-3-3"/>
    <property type="match status" value="1"/>
</dbReference>
<dbReference type="SMR" id="A0A0R3WEZ7"/>
<keyword evidence="5" id="KW-1185">Reference proteome</keyword>
<dbReference type="Gene3D" id="1.20.190.20">
    <property type="entry name" value="14-3-3 domain"/>
    <property type="match status" value="1"/>
</dbReference>
<dbReference type="PANTHER" id="PTHR18860">
    <property type="entry name" value="14-3-3 PROTEIN"/>
    <property type="match status" value="1"/>
</dbReference>
<evidence type="ECO:0000313" key="4">
    <source>
        <dbReference type="EMBL" id="VDK43264.1"/>
    </source>
</evidence>
<dbReference type="SUPFAM" id="SSF48445">
    <property type="entry name" value="14-3-3 protein"/>
    <property type="match status" value="1"/>
</dbReference>
<feature type="site" description="Interaction with phosphoserine on interacting protein" evidence="2">
    <location>
        <position position="141"/>
    </location>
</feature>
<sequence>MADLLSTEWLKDLPLKDRDSYVNTAKCLEQAERFDDMAVCMKEVTKFDKELNNEERNLLSVAFKNVVGSRRNSYRVLSSRLSRTQDPEKQALTKEYLDILQKELNAICSDVLQLIEERLYPSCSNAEGKVFYKKMMGDYYRYKAENAKGEDHKQVVEASLKAYEEATEIANEKLSCTHPIRLGLALNYSVFYYEIMNSPDRACQLAKKAFDDAVSDVDSANDDSYKDSTLIMQLLRDNLALWTSDPEETENTEGAE</sequence>
<evidence type="ECO:0000313" key="5">
    <source>
        <dbReference type="Proteomes" id="UP000282613"/>
    </source>
</evidence>
<proteinExistence type="inferred from homology"/>
<dbReference type="EMBL" id="UYRS01019150">
    <property type="protein sequence ID" value="VDK43264.1"/>
    <property type="molecule type" value="Genomic_DNA"/>
</dbReference>
<dbReference type="PIRSF" id="PIRSF000868">
    <property type="entry name" value="14-3-3"/>
    <property type="match status" value="1"/>
</dbReference>
<gene>
    <name evidence="4" type="ORF">TASK_LOCUS9414</name>
</gene>
<dbReference type="OrthoDB" id="10260625at2759"/>
<dbReference type="Proteomes" id="UP000282613">
    <property type="component" value="Unassembled WGS sequence"/>
</dbReference>
<reference evidence="4 5" key="2">
    <citation type="submission" date="2018-11" db="EMBL/GenBank/DDBJ databases">
        <authorList>
            <consortium name="Pathogen Informatics"/>
        </authorList>
    </citation>
    <scope>NUCLEOTIDE SEQUENCE [LARGE SCALE GENOMIC DNA]</scope>
</reference>
<dbReference type="InterPro" id="IPR036815">
    <property type="entry name" value="14-3-3_dom_sf"/>
</dbReference>
<dbReference type="InterPro" id="IPR000308">
    <property type="entry name" value="14-3-3"/>
</dbReference>
<feature type="site" description="Interaction with phosphoserine on interacting protein" evidence="2">
    <location>
        <position position="71"/>
    </location>
</feature>
<dbReference type="WBParaSite" id="TASK_0000941301-mRNA-1">
    <property type="protein sequence ID" value="TASK_0000941301-mRNA-1"/>
    <property type="gene ID" value="TASK_0000941301"/>
</dbReference>
<dbReference type="SMART" id="SM00101">
    <property type="entry name" value="14_3_3"/>
    <property type="match status" value="1"/>
</dbReference>
<dbReference type="PRINTS" id="PR00305">
    <property type="entry name" value="1433ZETA"/>
</dbReference>
<dbReference type="AlphaFoldDB" id="A0A0R3WEZ7"/>
<accession>A0A0R3WEZ7</accession>